<dbReference type="PANTHER" id="PTHR11188">
    <property type="entry name" value="ARRESTIN DOMAIN CONTAINING PROTEIN"/>
    <property type="match status" value="1"/>
</dbReference>
<dbReference type="Pfam" id="PF00339">
    <property type="entry name" value="Arrestin_N"/>
    <property type="match status" value="2"/>
</dbReference>
<feature type="region of interest" description="Disordered" evidence="2">
    <location>
        <begin position="869"/>
        <end position="934"/>
    </location>
</feature>
<dbReference type="Proteomes" id="UP000327493">
    <property type="component" value="Chromosome 5"/>
</dbReference>
<keyword evidence="5" id="KW-1185">Reference proteome</keyword>
<protein>
    <recommendedName>
        <fullName evidence="3">Arrestin C-terminal-like domain-containing protein</fullName>
    </recommendedName>
</protein>
<dbReference type="SUPFAM" id="SSF81296">
    <property type="entry name" value="E set domains"/>
    <property type="match status" value="4"/>
</dbReference>
<proteinExistence type="inferred from homology"/>
<feature type="compositionally biased region" description="Pro residues" evidence="2">
    <location>
        <begin position="409"/>
        <end position="434"/>
    </location>
</feature>
<dbReference type="InterPro" id="IPR050357">
    <property type="entry name" value="Arrestin_domain-protein"/>
</dbReference>
<evidence type="ECO:0000256" key="1">
    <source>
        <dbReference type="ARBA" id="ARBA00005298"/>
    </source>
</evidence>
<dbReference type="EMBL" id="VOFY01000005">
    <property type="protein sequence ID" value="KAA8592908.1"/>
    <property type="molecule type" value="Genomic_DNA"/>
</dbReference>
<dbReference type="PANTHER" id="PTHR11188:SF135">
    <property type="entry name" value="ARRESTIN DOMAIN CONTAINING 3-LIKE-RELATED"/>
    <property type="match status" value="1"/>
</dbReference>
<reference evidence="4 5" key="1">
    <citation type="submission" date="2019-08" db="EMBL/GenBank/DDBJ databases">
        <title>A chromosome-level genome assembly, high-density linkage maps, and genome scans reveal the genomic architecture of hybrid incompatibilities underlying speciation via character displacement in darters (Percidae: Etheostominae).</title>
        <authorList>
            <person name="Moran R.L."/>
            <person name="Catchen J.M."/>
            <person name="Fuller R.C."/>
        </authorList>
    </citation>
    <scope>NUCLEOTIDE SEQUENCE [LARGE SCALE GENOMIC DNA]</scope>
    <source>
        <strain evidence="4">EspeVRDwgs_2016</strain>
        <tissue evidence="4">Muscle</tissue>
    </source>
</reference>
<feature type="compositionally biased region" description="Polar residues" evidence="2">
    <location>
        <begin position="890"/>
        <end position="901"/>
    </location>
</feature>
<dbReference type="GO" id="GO:0015031">
    <property type="term" value="P:protein transport"/>
    <property type="evidence" value="ECO:0007669"/>
    <property type="project" value="TreeGrafter"/>
</dbReference>
<comment type="similarity">
    <text evidence="1">Belongs to the arrestin family.</text>
</comment>
<comment type="caution">
    <text evidence="4">The sequence shown here is derived from an EMBL/GenBank/DDBJ whole genome shotgun (WGS) entry which is preliminary data.</text>
</comment>
<dbReference type="SMART" id="SM01017">
    <property type="entry name" value="Arrestin_C"/>
    <property type="match status" value="2"/>
</dbReference>
<dbReference type="InterPro" id="IPR014756">
    <property type="entry name" value="Ig_E-set"/>
</dbReference>
<accession>A0A5J5DI56</accession>
<evidence type="ECO:0000256" key="2">
    <source>
        <dbReference type="SAM" id="MobiDB-lite"/>
    </source>
</evidence>
<dbReference type="GO" id="GO:0005737">
    <property type="term" value="C:cytoplasm"/>
    <property type="evidence" value="ECO:0007669"/>
    <property type="project" value="TreeGrafter"/>
</dbReference>
<gene>
    <name evidence="4" type="ORF">FQN60_018363</name>
</gene>
<feature type="region of interest" description="Disordered" evidence="2">
    <location>
        <begin position="399"/>
        <end position="434"/>
    </location>
</feature>
<dbReference type="GO" id="GO:0005886">
    <property type="term" value="C:plasma membrane"/>
    <property type="evidence" value="ECO:0007669"/>
    <property type="project" value="TreeGrafter"/>
</dbReference>
<dbReference type="GO" id="GO:0007399">
    <property type="term" value="P:nervous system development"/>
    <property type="evidence" value="ECO:0007669"/>
    <property type="project" value="UniProtKB-ARBA"/>
</dbReference>
<dbReference type="AlphaFoldDB" id="A0A5J5DI56"/>
<feature type="domain" description="Arrestin C-terminal-like" evidence="3">
    <location>
        <begin position="172"/>
        <end position="297"/>
    </location>
</feature>
<evidence type="ECO:0000259" key="3">
    <source>
        <dbReference type="SMART" id="SM01017"/>
    </source>
</evidence>
<dbReference type="InterPro" id="IPR014752">
    <property type="entry name" value="Arrestin-like_C"/>
</dbReference>
<dbReference type="InterPro" id="IPR011021">
    <property type="entry name" value="Arrestin-like_N"/>
</dbReference>
<evidence type="ECO:0000313" key="4">
    <source>
        <dbReference type="EMBL" id="KAA8592908.1"/>
    </source>
</evidence>
<feature type="domain" description="Arrestin C-terminal-like" evidence="3">
    <location>
        <begin position="660"/>
        <end position="787"/>
    </location>
</feature>
<name>A0A5J5DI56_9PERO</name>
<sequence>MVYVFTMPAIQSLTMTYDALNEYGTFSEGDTLTGKVTLALLKDTPVESLFVKAKGDADVRWTKKVGDRNHTYSAHKRYFKMKQFLIPENSNVPQGTHVYKFSFTIPPGSSPSSFKGSHGKIVYKLEAKLSRSWRINRTVETDIHFVSKAFPNLNSLMSRQVGSTKKDMGLFSKGHAHMDVILDKKAYAQGETMVIMAKIDNSSSSEMIPKFSLIKDVVYRANGHTNHESNVIHKVVDNCIKSRTQRDVRCAIKIPCDLMPTIQNCDIISVEYHLKAYLDISFAFDPEVIFPVVIIPQDLTPGPQPGGTMGPYPAGAIGGPSMNDFPPPAVSMGPYPVSTHSGSYGYPGAQWSSAPPPVHPDNPPAYPGPPGVYPAQPAHINGGYNNPVPPLAALYGSPFSSSSSSSVLHPPPTAPTFQPPPPAPEIHPSPPPPQAFNLSPTAPTYTLLPSAAMMNTDFFDVSLRPKPRPVAKPDSDSHKFGKQRVLADTSKMSPIKDLCLACEALNEEETFSEGDTITGTVTFTLAKETKVKSVVVKAKGDAHVSWSEGSGDDQRTYTAHKRYFKLKEHLVAENSKGTVLPQGVHCFKFRFNIPQGNMPSSFKGFHGRIVYMLEAKVPRGWLRCSQVQKELNFVSKSSLPLGQVMCPQSGSMVKEIGVFSKGQVQISATVNTKVCSPGDTLSVVAKISNSSSKKVKPKFRLEQKTVYHASGSTNSTAKTLCKIVGETIALNSEETVSCQLTIPADAIPTLQHCEIISVDHYLKVYLDISFAIDPEVVFPLVIVPSSFARSISDFPPPSVSMGPYPAGAIGAPSYSDFPPPAVSMGPSPVGAIGAPSYSNFPPPAFPIGPYPVPAGSGAYGYPAPAPTQSGTISGCDNPWPQQAPPFGFSTAASSLMQQQAPTAPPLGGEDPPSYMSLFYPSQDPLGRTGSEHKS</sequence>
<dbReference type="InterPro" id="IPR011022">
    <property type="entry name" value="Arrestin_C-like"/>
</dbReference>
<organism evidence="4 5">
    <name type="scientific">Etheostoma spectabile</name>
    <name type="common">orangethroat darter</name>
    <dbReference type="NCBI Taxonomy" id="54343"/>
    <lineage>
        <taxon>Eukaryota</taxon>
        <taxon>Metazoa</taxon>
        <taxon>Chordata</taxon>
        <taxon>Craniata</taxon>
        <taxon>Vertebrata</taxon>
        <taxon>Euteleostomi</taxon>
        <taxon>Actinopterygii</taxon>
        <taxon>Neopterygii</taxon>
        <taxon>Teleostei</taxon>
        <taxon>Neoteleostei</taxon>
        <taxon>Acanthomorphata</taxon>
        <taxon>Eupercaria</taxon>
        <taxon>Perciformes</taxon>
        <taxon>Percoidei</taxon>
        <taxon>Percidae</taxon>
        <taxon>Etheostomatinae</taxon>
        <taxon>Etheostoma</taxon>
    </lineage>
</organism>
<dbReference type="Gene3D" id="2.60.40.640">
    <property type="match status" value="4"/>
</dbReference>
<evidence type="ECO:0000313" key="5">
    <source>
        <dbReference type="Proteomes" id="UP000327493"/>
    </source>
</evidence>
<dbReference type="Pfam" id="PF02752">
    <property type="entry name" value="Arrestin_C"/>
    <property type="match status" value="2"/>
</dbReference>